<dbReference type="SUPFAM" id="SSF55008">
    <property type="entry name" value="HMA, heavy metal-associated domain"/>
    <property type="match status" value="1"/>
</dbReference>
<evidence type="ECO:0000313" key="4">
    <source>
        <dbReference type="Proteomes" id="UP000236291"/>
    </source>
</evidence>
<gene>
    <name evidence="3" type="ORF">L195_g054554</name>
</gene>
<sequence>CCGNLSPEPHYPSITRYPKGTSPAVEGSEAVITVVFCVMGMTCAACAGSIEKAIKRLPGIVEAMVDVLNDKAQVQYYPSIVN</sequence>
<dbReference type="PROSITE" id="PS50846">
    <property type="entry name" value="HMA_2"/>
    <property type="match status" value="1"/>
</dbReference>
<dbReference type="PRINTS" id="PR00942">
    <property type="entry name" value="CUATPASEI"/>
</dbReference>
<evidence type="ECO:0000256" key="1">
    <source>
        <dbReference type="ARBA" id="ARBA00022723"/>
    </source>
</evidence>
<reference evidence="3 4" key="1">
    <citation type="journal article" date="2014" name="Am. J. Bot.">
        <title>Genome assembly and annotation for red clover (Trifolium pratense; Fabaceae).</title>
        <authorList>
            <person name="Istvanek J."/>
            <person name="Jaros M."/>
            <person name="Krenek A."/>
            <person name="Repkova J."/>
        </authorList>
    </citation>
    <scope>NUCLEOTIDE SEQUENCE [LARGE SCALE GENOMIC DNA]</scope>
    <source>
        <strain evidence="4">cv. Tatra</strain>
        <tissue evidence="3">Young leaves</tissue>
    </source>
</reference>
<dbReference type="ExpressionAtlas" id="A0A2K3KGQ3">
    <property type="expression patterns" value="baseline"/>
</dbReference>
<proteinExistence type="predicted"/>
<comment type="caution">
    <text evidence="3">The sequence shown here is derived from an EMBL/GenBank/DDBJ whole genome shotgun (WGS) entry which is preliminary data.</text>
</comment>
<dbReference type="Gene3D" id="3.30.70.100">
    <property type="match status" value="1"/>
</dbReference>
<feature type="domain" description="HMA" evidence="2">
    <location>
        <begin position="32"/>
        <end position="82"/>
    </location>
</feature>
<evidence type="ECO:0000259" key="2">
    <source>
        <dbReference type="PROSITE" id="PS50846"/>
    </source>
</evidence>
<dbReference type="InterPro" id="IPR036163">
    <property type="entry name" value="HMA_dom_sf"/>
</dbReference>
<dbReference type="InterPro" id="IPR017969">
    <property type="entry name" value="Heavy-metal-associated_CS"/>
</dbReference>
<accession>A0A2K3KGQ3</accession>
<dbReference type="STRING" id="57577.A0A2K3KGQ3"/>
<name>A0A2K3KGQ3_TRIPR</name>
<dbReference type="AlphaFoldDB" id="A0A2K3KGQ3"/>
<dbReference type="PROSITE" id="PS01047">
    <property type="entry name" value="HMA_1"/>
    <property type="match status" value="1"/>
</dbReference>
<dbReference type="PANTHER" id="PTHR46594:SF4">
    <property type="entry name" value="P-TYPE CATION-TRANSPORTING ATPASE"/>
    <property type="match status" value="1"/>
</dbReference>
<reference evidence="3 4" key="2">
    <citation type="journal article" date="2017" name="Front. Plant Sci.">
        <title>Gene Classification and Mining of Molecular Markers Useful in Red Clover (Trifolium pratense) Breeding.</title>
        <authorList>
            <person name="Istvanek J."/>
            <person name="Dluhosova J."/>
            <person name="Dluhos P."/>
            <person name="Patkova L."/>
            <person name="Nedelnik J."/>
            <person name="Repkova J."/>
        </authorList>
    </citation>
    <scope>NUCLEOTIDE SEQUENCE [LARGE SCALE GENOMIC DNA]</scope>
    <source>
        <strain evidence="4">cv. Tatra</strain>
        <tissue evidence="3">Young leaves</tissue>
    </source>
</reference>
<dbReference type="Pfam" id="PF00403">
    <property type="entry name" value="HMA"/>
    <property type="match status" value="1"/>
</dbReference>
<dbReference type="PANTHER" id="PTHR46594">
    <property type="entry name" value="P-TYPE CATION-TRANSPORTING ATPASE"/>
    <property type="match status" value="1"/>
</dbReference>
<organism evidence="3 4">
    <name type="scientific">Trifolium pratense</name>
    <name type="common">Red clover</name>
    <dbReference type="NCBI Taxonomy" id="57577"/>
    <lineage>
        <taxon>Eukaryota</taxon>
        <taxon>Viridiplantae</taxon>
        <taxon>Streptophyta</taxon>
        <taxon>Embryophyta</taxon>
        <taxon>Tracheophyta</taxon>
        <taxon>Spermatophyta</taxon>
        <taxon>Magnoliopsida</taxon>
        <taxon>eudicotyledons</taxon>
        <taxon>Gunneridae</taxon>
        <taxon>Pentapetalae</taxon>
        <taxon>rosids</taxon>
        <taxon>fabids</taxon>
        <taxon>Fabales</taxon>
        <taxon>Fabaceae</taxon>
        <taxon>Papilionoideae</taxon>
        <taxon>50 kb inversion clade</taxon>
        <taxon>NPAAA clade</taxon>
        <taxon>Hologalegina</taxon>
        <taxon>IRL clade</taxon>
        <taxon>Trifolieae</taxon>
        <taxon>Trifolium</taxon>
    </lineage>
</organism>
<dbReference type="EMBL" id="ASHM01095814">
    <property type="protein sequence ID" value="PNX65470.1"/>
    <property type="molecule type" value="Genomic_DNA"/>
</dbReference>
<dbReference type="CDD" id="cd00371">
    <property type="entry name" value="HMA"/>
    <property type="match status" value="1"/>
</dbReference>
<dbReference type="GO" id="GO:0046872">
    <property type="term" value="F:metal ion binding"/>
    <property type="evidence" value="ECO:0007669"/>
    <property type="project" value="UniProtKB-KW"/>
</dbReference>
<feature type="non-terminal residue" evidence="3">
    <location>
        <position position="82"/>
    </location>
</feature>
<keyword evidence="1" id="KW-0479">Metal-binding</keyword>
<feature type="non-terminal residue" evidence="3">
    <location>
        <position position="1"/>
    </location>
</feature>
<dbReference type="Proteomes" id="UP000236291">
    <property type="component" value="Unassembled WGS sequence"/>
</dbReference>
<evidence type="ECO:0000313" key="3">
    <source>
        <dbReference type="EMBL" id="PNX65470.1"/>
    </source>
</evidence>
<dbReference type="InterPro" id="IPR006121">
    <property type="entry name" value="HMA_dom"/>
</dbReference>
<protein>
    <submittedName>
        <fullName evidence="3">Copper-transporting ATPase 3-like protein</fullName>
    </submittedName>
</protein>